<dbReference type="InterPro" id="IPR036208">
    <property type="entry name" value="VHL_sf"/>
</dbReference>
<dbReference type="AlphaFoldDB" id="A0A7S0L9X3"/>
<gene>
    <name evidence="3" type="ORF">CPEL01642_LOCUS9913</name>
</gene>
<protein>
    <recommendedName>
        <fullName evidence="4">von Hippel-Lindau disease tumour suppressor beta domain-containing protein</fullName>
    </recommendedName>
</protein>
<dbReference type="Gene3D" id="2.60.40.780">
    <property type="entry name" value="von Hippel-Lindau disease tumour suppressor, beta domain"/>
    <property type="match status" value="1"/>
</dbReference>
<proteinExistence type="predicted"/>
<organism evidence="3">
    <name type="scientific">Coccolithus braarudii</name>
    <dbReference type="NCBI Taxonomy" id="221442"/>
    <lineage>
        <taxon>Eukaryota</taxon>
        <taxon>Haptista</taxon>
        <taxon>Haptophyta</taxon>
        <taxon>Prymnesiophyceae</taxon>
        <taxon>Coccolithales</taxon>
        <taxon>Coccolithaceae</taxon>
        <taxon>Coccolithus</taxon>
    </lineage>
</organism>
<evidence type="ECO:0000256" key="2">
    <source>
        <dbReference type="SAM" id="MobiDB-lite"/>
    </source>
</evidence>
<accession>A0A7S0L9X3</accession>
<keyword evidence="1" id="KW-0175">Coiled coil</keyword>
<reference evidence="3" key="1">
    <citation type="submission" date="2021-01" db="EMBL/GenBank/DDBJ databases">
        <authorList>
            <person name="Corre E."/>
            <person name="Pelletier E."/>
            <person name="Niang G."/>
            <person name="Scheremetjew M."/>
            <person name="Finn R."/>
            <person name="Kale V."/>
            <person name="Holt S."/>
            <person name="Cochrane G."/>
            <person name="Meng A."/>
            <person name="Brown T."/>
            <person name="Cohen L."/>
        </authorList>
    </citation>
    <scope>NUCLEOTIDE SEQUENCE</scope>
    <source>
        <strain evidence="3">PLY182g</strain>
    </source>
</reference>
<feature type="coiled-coil region" evidence="1">
    <location>
        <begin position="190"/>
        <end position="217"/>
    </location>
</feature>
<evidence type="ECO:0008006" key="4">
    <source>
        <dbReference type="Google" id="ProtNLM"/>
    </source>
</evidence>
<feature type="compositionally biased region" description="Basic and acidic residues" evidence="2">
    <location>
        <begin position="256"/>
        <end position="265"/>
    </location>
</feature>
<dbReference type="SUPFAM" id="SSF49468">
    <property type="entry name" value="VHL"/>
    <property type="match status" value="1"/>
</dbReference>
<sequence>MQNPVAVTVSFRSEASEAVMLLWVDDDGHEQPFGVLAPTARLDQGTYAGARWRLRAAGNGHPQRKGALVLEIFAGIIEVGNCACEGHAATLSPYVPVAEVSVNRSTLVVISALSVTARVLKWDGLREVAVGALSPTSHIVLTGMLDGDVVVARRSHDNALVMQHTVGDYVVTDCSGGAPIARGADDASKRRKLQRTRSQLERDNNALRAQLGQLREVDLSAIDALPADVLIEYAAQAHQMLTQLDAGDAGPSVGADDGKDLSGHERRPRGRVAGRLTAPKEEL</sequence>
<feature type="region of interest" description="Disordered" evidence="2">
    <location>
        <begin position="246"/>
        <end position="283"/>
    </location>
</feature>
<evidence type="ECO:0000256" key="1">
    <source>
        <dbReference type="SAM" id="Coils"/>
    </source>
</evidence>
<name>A0A7S0L9X3_9EUKA</name>
<dbReference type="EMBL" id="HBEY01020685">
    <property type="protein sequence ID" value="CAD8606578.1"/>
    <property type="molecule type" value="Transcribed_RNA"/>
</dbReference>
<dbReference type="InterPro" id="IPR037140">
    <property type="entry name" value="VHL_beta_dom_sf"/>
</dbReference>
<evidence type="ECO:0000313" key="3">
    <source>
        <dbReference type="EMBL" id="CAD8606578.1"/>
    </source>
</evidence>